<dbReference type="Pfam" id="PF13522">
    <property type="entry name" value="GATase_6"/>
    <property type="match status" value="1"/>
</dbReference>
<evidence type="ECO:0000256" key="4">
    <source>
        <dbReference type="ARBA" id="ARBA00016090"/>
    </source>
</evidence>
<feature type="domain" description="SIS" evidence="10">
    <location>
        <begin position="542"/>
        <end position="681"/>
    </location>
</feature>
<dbReference type="GO" id="GO:0004360">
    <property type="term" value="F:glutamine-fructose-6-phosphate transaminase (isomerizing) activity"/>
    <property type="evidence" value="ECO:0007669"/>
    <property type="project" value="UniProtKB-EC"/>
</dbReference>
<dbReference type="FunFam" id="3.60.20.10:FF:000006">
    <property type="entry name" value="Glutamine--fructose-6-phosphate aminotransferase [isomerizing]"/>
    <property type="match status" value="1"/>
</dbReference>
<comment type="pathway">
    <text evidence="2">Nucleotide-sugar biosynthesis; UDP-N-acetyl-alpha-D-glucosamine biosynthesis; alpha-D-glucosamine 6-phosphate from D-fructose 6-phosphate: step 1/1.</text>
</comment>
<sequence>MMRINRLTRLCTSAVRTRLSLRGPLWRSLQSSSSVLRLSSSSDSNQSKSQQTSKFALFGVFSLPALGGFLYDRRRASACGIVGFVGPDSAVDYLLEGMQILLNRGYDSTGISTLHVGSDSKISLRTTKFASRDTSSDSYDLLNAEAPDAHRGDTVGIGHSRWATHGAKVDRNSHPHCDWKDRVALVHNGTIENSKELKKELMGYGIPFSSDTDTEVIVQLIGYYLDQGMEIMDAFAKTLTRLQGTYGLAIIHKDSPGQIIAVRHGSPLIVGIGDGRMWVASEHSAFGRYTKQYVSLRDNEIAVITTDGISIKTEGRISQAPDEVIELSPDPYPTWTIKEIMEQPAAVSRALKYGSRLSGDHTVILGGLDSEKESLLAIKHLVLGACGTSKFASEYGTRLMRSLEAFDSVQTVDAAEFVYETFPRVDSGLLVVSQSGETRDVIRAVALAQDRDLFVFSVINAIGSLIARTTNCGVYVHAGREHAVASTKAFITQVTCLALIASWFAQNRGSTTARRAELISALHHLPTYTGMTLQCRDQCKEIAESLVDTEHIFVLGKGFGEPIAFEGALKIKEITYIHAEGYSGGALKHGPFALIEEGTPIIMLVLDDRHAQLMRTSCEEVRARGARVIAITDNPKLVEGIADTCIQIPSNGPLTALLGVIPLQLIAYELAILRGINPDKPKNLAKAVTTD</sequence>
<comment type="catalytic activity">
    <reaction evidence="1">
        <text>D-fructose 6-phosphate + L-glutamine = D-glucosamine 6-phosphate + L-glutamate</text>
        <dbReference type="Rhea" id="RHEA:13237"/>
        <dbReference type="ChEBI" id="CHEBI:29985"/>
        <dbReference type="ChEBI" id="CHEBI:58359"/>
        <dbReference type="ChEBI" id="CHEBI:58725"/>
        <dbReference type="ChEBI" id="CHEBI:61527"/>
        <dbReference type="EC" id="2.6.1.16"/>
    </reaction>
</comment>
<feature type="domain" description="Glutamine amidotransferase type-2" evidence="9">
    <location>
        <begin position="79"/>
        <end position="307"/>
    </location>
</feature>
<keyword evidence="7" id="KW-0677">Repeat</keyword>
<evidence type="ECO:0000256" key="1">
    <source>
        <dbReference type="ARBA" id="ARBA00001031"/>
    </source>
</evidence>
<proteinExistence type="evidence at transcript level"/>
<dbReference type="NCBIfam" id="NF001484">
    <property type="entry name" value="PRK00331.1"/>
    <property type="match status" value="1"/>
</dbReference>
<organism evidence="11">
    <name type="scientific">Hirondellea gigas</name>
    <dbReference type="NCBI Taxonomy" id="1518452"/>
    <lineage>
        <taxon>Eukaryota</taxon>
        <taxon>Metazoa</taxon>
        <taxon>Ecdysozoa</taxon>
        <taxon>Arthropoda</taxon>
        <taxon>Crustacea</taxon>
        <taxon>Multicrustacea</taxon>
        <taxon>Malacostraca</taxon>
        <taxon>Eumalacostraca</taxon>
        <taxon>Peracarida</taxon>
        <taxon>Amphipoda</taxon>
        <taxon>Amphilochidea</taxon>
        <taxon>Lysianassida</taxon>
        <taxon>Lysianassidira</taxon>
        <taxon>Lysianassoidea</taxon>
        <taxon>Lysianassidae</taxon>
        <taxon>Hirondellea</taxon>
    </lineage>
</organism>
<keyword evidence="8" id="KW-0315">Glutamine amidotransferase</keyword>
<dbReference type="NCBIfam" id="TIGR01135">
    <property type="entry name" value="glmS"/>
    <property type="match status" value="1"/>
</dbReference>
<dbReference type="CDD" id="cd05008">
    <property type="entry name" value="SIS_GlmS_GlmD_1"/>
    <property type="match status" value="1"/>
</dbReference>
<dbReference type="PANTHER" id="PTHR10937">
    <property type="entry name" value="GLUCOSAMINE--FRUCTOSE-6-PHOSPHATE AMINOTRANSFERASE, ISOMERIZING"/>
    <property type="match status" value="1"/>
</dbReference>
<dbReference type="CDD" id="cd05009">
    <property type="entry name" value="SIS_GlmS_GlmD_2"/>
    <property type="match status" value="1"/>
</dbReference>
<dbReference type="UniPathway" id="UPA00113">
    <property type="reaction ID" value="UER00528"/>
</dbReference>
<dbReference type="PROSITE" id="PS51464">
    <property type="entry name" value="SIS"/>
    <property type="match status" value="2"/>
</dbReference>
<accession>A0A6A7G1D0</accession>
<dbReference type="GO" id="GO:0097367">
    <property type="term" value="F:carbohydrate derivative binding"/>
    <property type="evidence" value="ECO:0007669"/>
    <property type="project" value="InterPro"/>
</dbReference>
<dbReference type="InterPro" id="IPR047084">
    <property type="entry name" value="GFAT_N"/>
</dbReference>
<dbReference type="GO" id="GO:0006487">
    <property type="term" value="P:protein N-linked glycosylation"/>
    <property type="evidence" value="ECO:0007669"/>
    <property type="project" value="TreeGrafter"/>
</dbReference>
<dbReference type="InterPro" id="IPR017932">
    <property type="entry name" value="GATase_2_dom"/>
</dbReference>
<evidence type="ECO:0000313" key="11">
    <source>
        <dbReference type="EMBL" id="LAC24530.1"/>
    </source>
</evidence>
<dbReference type="Pfam" id="PF01380">
    <property type="entry name" value="SIS"/>
    <property type="match status" value="2"/>
</dbReference>
<dbReference type="SUPFAM" id="SSF56235">
    <property type="entry name" value="N-terminal nucleophile aminohydrolases (Ntn hydrolases)"/>
    <property type="match status" value="1"/>
</dbReference>
<dbReference type="Gene3D" id="3.60.20.10">
    <property type="entry name" value="Glutamine Phosphoribosylpyrophosphate, subunit 1, domain 1"/>
    <property type="match status" value="1"/>
</dbReference>
<keyword evidence="5" id="KW-0032">Aminotransferase</keyword>
<dbReference type="AlphaFoldDB" id="A0A6A7G1D0"/>
<evidence type="ECO:0000256" key="8">
    <source>
        <dbReference type="ARBA" id="ARBA00022962"/>
    </source>
</evidence>
<dbReference type="GO" id="GO:0006002">
    <property type="term" value="P:fructose 6-phosphate metabolic process"/>
    <property type="evidence" value="ECO:0007669"/>
    <property type="project" value="TreeGrafter"/>
</dbReference>
<evidence type="ECO:0000256" key="5">
    <source>
        <dbReference type="ARBA" id="ARBA00022576"/>
    </source>
</evidence>
<dbReference type="InterPro" id="IPR005855">
    <property type="entry name" value="GFAT"/>
</dbReference>
<dbReference type="Gene3D" id="3.40.50.10490">
    <property type="entry name" value="Glucose-6-phosphate isomerase like protein, domain 1"/>
    <property type="match status" value="2"/>
</dbReference>
<name>A0A6A7G1D0_9CRUS</name>
<dbReference type="PROSITE" id="PS51278">
    <property type="entry name" value="GATASE_TYPE_2"/>
    <property type="match status" value="1"/>
</dbReference>
<dbReference type="PANTHER" id="PTHR10937:SF0">
    <property type="entry name" value="GLUTAMINE--FRUCTOSE-6-PHOSPHATE TRANSAMINASE (ISOMERIZING)"/>
    <property type="match status" value="1"/>
</dbReference>
<reference evidence="11" key="1">
    <citation type="submission" date="2017-11" db="EMBL/GenBank/DDBJ databases">
        <title>The sensing device of the deep-sea amphipod.</title>
        <authorList>
            <person name="Kobayashi H."/>
            <person name="Nagahama T."/>
            <person name="Arai W."/>
            <person name="Sasagawa Y."/>
            <person name="Umeda M."/>
            <person name="Hayashi T."/>
            <person name="Nikaido I."/>
            <person name="Watanabe H."/>
            <person name="Oguri K."/>
            <person name="Kitazato H."/>
            <person name="Fujioka K."/>
            <person name="Kido Y."/>
            <person name="Takami H."/>
        </authorList>
    </citation>
    <scope>NUCLEOTIDE SEQUENCE</scope>
    <source>
        <tissue evidence="11">Whole body</tissue>
    </source>
</reference>
<keyword evidence="6" id="KW-0808">Transferase</keyword>
<dbReference type="InterPro" id="IPR046348">
    <property type="entry name" value="SIS_dom_sf"/>
</dbReference>
<dbReference type="InterPro" id="IPR001347">
    <property type="entry name" value="SIS_dom"/>
</dbReference>
<evidence type="ECO:0000256" key="6">
    <source>
        <dbReference type="ARBA" id="ARBA00022679"/>
    </source>
</evidence>
<dbReference type="FunFam" id="3.40.50.10490:FF:000036">
    <property type="entry name" value="Glutamine-fructose-6-phosphate transaminase (Isomerizing), variant"/>
    <property type="match status" value="1"/>
</dbReference>
<dbReference type="InterPro" id="IPR035490">
    <property type="entry name" value="GlmS/FrlB_SIS"/>
</dbReference>
<feature type="domain" description="SIS" evidence="10">
    <location>
        <begin position="371"/>
        <end position="510"/>
    </location>
</feature>
<evidence type="ECO:0000256" key="2">
    <source>
        <dbReference type="ARBA" id="ARBA00004775"/>
    </source>
</evidence>
<evidence type="ECO:0000259" key="10">
    <source>
        <dbReference type="PROSITE" id="PS51464"/>
    </source>
</evidence>
<protein>
    <recommendedName>
        <fullName evidence="4">Glutamine--fructose-6-phosphate aminotransferase [isomerizing]</fullName>
        <ecNumber evidence="3">2.6.1.16</ecNumber>
    </recommendedName>
</protein>
<dbReference type="InterPro" id="IPR029055">
    <property type="entry name" value="Ntn_hydrolases_N"/>
</dbReference>
<evidence type="ECO:0000259" key="9">
    <source>
        <dbReference type="PROSITE" id="PS51278"/>
    </source>
</evidence>
<evidence type="ECO:0000256" key="3">
    <source>
        <dbReference type="ARBA" id="ARBA00012916"/>
    </source>
</evidence>
<dbReference type="GO" id="GO:0006048">
    <property type="term" value="P:UDP-N-acetylglucosamine biosynthetic process"/>
    <property type="evidence" value="ECO:0007669"/>
    <property type="project" value="UniProtKB-UniPathway"/>
</dbReference>
<dbReference type="EMBL" id="IACT01005370">
    <property type="protein sequence ID" value="LAC24530.1"/>
    <property type="molecule type" value="mRNA"/>
</dbReference>
<dbReference type="SUPFAM" id="SSF53697">
    <property type="entry name" value="SIS domain"/>
    <property type="match status" value="1"/>
</dbReference>
<evidence type="ECO:0000256" key="7">
    <source>
        <dbReference type="ARBA" id="ARBA00022737"/>
    </source>
</evidence>
<dbReference type="InterPro" id="IPR035466">
    <property type="entry name" value="GlmS/AgaS_SIS"/>
</dbReference>
<dbReference type="EC" id="2.6.1.16" evidence="3"/>
<dbReference type="CDD" id="cd00714">
    <property type="entry name" value="GFAT"/>
    <property type="match status" value="1"/>
</dbReference>